<sequence length="137" mass="15657">MHTNDWHYQLQWLILFSLGSRTGELKGFGHQVLSCNRGGGENERNTDAERIAVNGHKIWRNSQRGHERDKEGDPGPLRQISNPSLHPMKMKYCSYFLVSIPPAIQISIYQTLIYDHLHKKKKLVVDGWLAGFCSGAK</sequence>
<dbReference type="Proteomes" id="UP001164929">
    <property type="component" value="Chromosome 2"/>
</dbReference>
<gene>
    <name evidence="2" type="ORF">NC653_006717</name>
</gene>
<feature type="region of interest" description="Disordered" evidence="1">
    <location>
        <begin position="59"/>
        <end position="82"/>
    </location>
</feature>
<organism evidence="2 3">
    <name type="scientific">Populus alba x Populus x berolinensis</name>
    <dbReference type="NCBI Taxonomy" id="444605"/>
    <lineage>
        <taxon>Eukaryota</taxon>
        <taxon>Viridiplantae</taxon>
        <taxon>Streptophyta</taxon>
        <taxon>Embryophyta</taxon>
        <taxon>Tracheophyta</taxon>
        <taxon>Spermatophyta</taxon>
        <taxon>Magnoliopsida</taxon>
        <taxon>eudicotyledons</taxon>
        <taxon>Gunneridae</taxon>
        <taxon>Pentapetalae</taxon>
        <taxon>rosids</taxon>
        <taxon>fabids</taxon>
        <taxon>Malpighiales</taxon>
        <taxon>Salicaceae</taxon>
        <taxon>Saliceae</taxon>
        <taxon>Populus</taxon>
    </lineage>
</organism>
<evidence type="ECO:0000256" key="1">
    <source>
        <dbReference type="SAM" id="MobiDB-lite"/>
    </source>
</evidence>
<keyword evidence="3" id="KW-1185">Reference proteome</keyword>
<dbReference type="EMBL" id="JAQIZT010000002">
    <property type="protein sequence ID" value="KAJ7007771.1"/>
    <property type="molecule type" value="Genomic_DNA"/>
</dbReference>
<reference evidence="2" key="1">
    <citation type="journal article" date="2023" name="Mol. Ecol. Resour.">
        <title>Chromosome-level genome assembly of a triploid poplar Populus alba 'Berolinensis'.</title>
        <authorList>
            <person name="Chen S."/>
            <person name="Yu Y."/>
            <person name="Wang X."/>
            <person name="Wang S."/>
            <person name="Zhang T."/>
            <person name="Zhou Y."/>
            <person name="He R."/>
            <person name="Meng N."/>
            <person name="Wang Y."/>
            <person name="Liu W."/>
            <person name="Liu Z."/>
            <person name="Liu J."/>
            <person name="Guo Q."/>
            <person name="Huang H."/>
            <person name="Sederoff R.R."/>
            <person name="Wang G."/>
            <person name="Qu G."/>
            <person name="Chen S."/>
        </authorList>
    </citation>
    <scope>NUCLEOTIDE SEQUENCE</scope>
    <source>
        <strain evidence="2">SC-2020</strain>
    </source>
</reference>
<evidence type="ECO:0000313" key="2">
    <source>
        <dbReference type="EMBL" id="KAJ7007771.1"/>
    </source>
</evidence>
<comment type="caution">
    <text evidence="2">The sequence shown here is derived from an EMBL/GenBank/DDBJ whole genome shotgun (WGS) entry which is preliminary data.</text>
</comment>
<dbReference type="AlphaFoldDB" id="A0AAD6RFF7"/>
<proteinExistence type="predicted"/>
<feature type="compositionally biased region" description="Basic and acidic residues" evidence="1">
    <location>
        <begin position="64"/>
        <end position="73"/>
    </location>
</feature>
<protein>
    <submittedName>
        <fullName evidence="2">Uncharacterized protein</fullName>
    </submittedName>
</protein>
<name>A0AAD6RFF7_9ROSI</name>
<accession>A0AAD6RFF7</accession>
<evidence type="ECO:0000313" key="3">
    <source>
        <dbReference type="Proteomes" id="UP001164929"/>
    </source>
</evidence>